<feature type="region of interest" description="Disordered" evidence="1">
    <location>
        <begin position="644"/>
        <end position="690"/>
    </location>
</feature>
<name>V7AJU4_PHAVU</name>
<feature type="domain" description="Protein kinase" evidence="2">
    <location>
        <begin position="39"/>
        <end position="344"/>
    </location>
</feature>
<dbReference type="PANTHER" id="PTHR12984:SF6">
    <property type="entry name" value="SCY1-LIKE PROTEIN 2"/>
    <property type="match status" value="1"/>
</dbReference>
<dbReference type="PANTHER" id="PTHR12984">
    <property type="entry name" value="SCY1-RELATED S/T PROTEIN KINASE-LIKE"/>
    <property type="match status" value="1"/>
</dbReference>
<feature type="region of interest" description="Disordered" evidence="1">
    <location>
        <begin position="718"/>
        <end position="784"/>
    </location>
</feature>
<dbReference type="GO" id="GO:0004672">
    <property type="term" value="F:protein kinase activity"/>
    <property type="evidence" value="ECO:0007669"/>
    <property type="project" value="InterPro"/>
</dbReference>
<feature type="compositionally biased region" description="Low complexity" evidence="1">
    <location>
        <begin position="808"/>
        <end position="826"/>
    </location>
</feature>
<evidence type="ECO:0000259" key="2">
    <source>
        <dbReference type="PROSITE" id="PS50011"/>
    </source>
</evidence>
<gene>
    <name evidence="3" type="ORF">PHAVU_011G216200g</name>
</gene>
<feature type="compositionally biased region" description="Polar residues" evidence="1">
    <location>
        <begin position="672"/>
        <end position="684"/>
    </location>
</feature>
<dbReference type="EMBL" id="CM002298">
    <property type="protein sequence ID" value="ESW05867.1"/>
    <property type="molecule type" value="Genomic_DNA"/>
</dbReference>
<dbReference type="GO" id="GO:0005524">
    <property type="term" value="F:ATP binding"/>
    <property type="evidence" value="ECO:0007669"/>
    <property type="project" value="InterPro"/>
</dbReference>
<protein>
    <recommendedName>
        <fullName evidence="2">Protein kinase domain-containing protein</fullName>
    </recommendedName>
</protein>
<dbReference type="InterPro" id="IPR011009">
    <property type="entry name" value="Kinase-like_dom_sf"/>
</dbReference>
<feature type="region of interest" description="Disordered" evidence="1">
    <location>
        <begin position="881"/>
        <end position="928"/>
    </location>
</feature>
<dbReference type="InterPro" id="IPR016024">
    <property type="entry name" value="ARM-type_fold"/>
</dbReference>
<sequence length="928" mass="100721">MSLNMKTLTQAFAKTAAVIEKTVQTTVQEVTGPKPLQDYELLDQIGSAGPGLAWRLYSARARDPARQHQYPVVCVWVLDKRALSEARMRAGLTKAAEDSFLDLIRTDAAKLVRLRHPGVVHVVQALDESKHAMAMVTEPLFASAANTLAIVDNIPVLPKDLRGMEMGLLEVKHGLLQIAESLDFLHNHAHLIHRAISPENILITLSGAWKLAGFGFAVPATQISGDSSNLQPFHYAEYDVEDSILPLQPSLNYTAPELVRSTGSSAGCSSDIFSFACLAYHLIARKSLFDCHNNVKMYMNTLTYLSSDAFSSIPSELVHDLQRMLSLNESSRPTAMDFTGSPFFRHDTRLRALRFLDHMLERDNMQKSEFLKALSDMWKDFDSRVLRYKVLPPLCAELRNVVIQPMILPMVLTIAESQDKNDFEQYTLPALVPVLSTAAGETLLLLVKHADLIINKTSQEHLVSHVLPMIVRAYDDNDARLQEEVLKKSVSLSKQLDAQLVKQVVLPRVHGLALKTTVAAVRVNALLCLGDMVNRLDKHSVLDILQTIQRCTAVDRSPPTLMCTLGVANSIFKQYGVEFVAEHVLPLLMPLLSAQQLNVQQFAKYMLFVKDMLHKIEEKRGVAVTDSGMPEVKRAPVVNGLQSEALRTSSSSAVPSSTKSSASWDEDWGPKTKSTASSTENSIDAASPSMAGIPAGQVTSLQKHLSLAALSAQQTTNSCPSVDVEWPPRASPSVTPQFSDTEKQTTGAGTSSTFNLEPDDPFADWPPRPNGSVSGGSGIPINGTSGMPLNIGLNSMTNTSSNIGPQTSLSWSVSSQSSTDSISLNSRTSSTVGSLNSGLGPQNSLGFLKQSQALPASNVSYNNVQSKATDIGSIFSSNKNEHIAPKLAPPPSSAVGRGRGRGRGAVSNTRSSHTKSQTEQPPLLDLLG</sequence>
<evidence type="ECO:0000313" key="4">
    <source>
        <dbReference type="Proteomes" id="UP000000226"/>
    </source>
</evidence>
<dbReference type="InterPro" id="IPR051177">
    <property type="entry name" value="CIK-Related_Protein"/>
</dbReference>
<dbReference type="Pfam" id="PF00069">
    <property type="entry name" value="Pkinase"/>
    <property type="match status" value="1"/>
</dbReference>
<dbReference type="InterPro" id="IPR000719">
    <property type="entry name" value="Prot_kinase_dom"/>
</dbReference>
<dbReference type="Gramene" id="ESW05867">
    <property type="protein sequence ID" value="ESW05867"/>
    <property type="gene ID" value="PHAVU_011G216200g"/>
</dbReference>
<dbReference type="AlphaFoldDB" id="V7AJU4"/>
<dbReference type="Proteomes" id="UP000000226">
    <property type="component" value="Chromosome 11"/>
</dbReference>
<evidence type="ECO:0000313" key="3">
    <source>
        <dbReference type="EMBL" id="ESW05867.1"/>
    </source>
</evidence>
<feature type="compositionally biased region" description="Polar residues" evidence="1">
    <location>
        <begin position="906"/>
        <end position="920"/>
    </location>
</feature>
<keyword evidence="4" id="KW-1185">Reference proteome</keyword>
<dbReference type="Gene3D" id="1.25.10.10">
    <property type="entry name" value="Leucine-rich Repeat Variant"/>
    <property type="match status" value="1"/>
</dbReference>
<evidence type="ECO:0000256" key="1">
    <source>
        <dbReference type="SAM" id="MobiDB-lite"/>
    </source>
</evidence>
<feature type="compositionally biased region" description="Polar residues" evidence="1">
    <location>
        <begin position="732"/>
        <end position="755"/>
    </location>
</feature>
<feature type="compositionally biased region" description="Polar residues" evidence="1">
    <location>
        <begin position="827"/>
        <end position="837"/>
    </location>
</feature>
<organism evidence="3 4">
    <name type="scientific">Phaseolus vulgaris</name>
    <name type="common">Kidney bean</name>
    <name type="synonym">French bean</name>
    <dbReference type="NCBI Taxonomy" id="3885"/>
    <lineage>
        <taxon>Eukaryota</taxon>
        <taxon>Viridiplantae</taxon>
        <taxon>Streptophyta</taxon>
        <taxon>Embryophyta</taxon>
        <taxon>Tracheophyta</taxon>
        <taxon>Spermatophyta</taxon>
        <taxon>Magnoliopsida</taxon>
        <taxon>eudicotyledons</taxon>
        <taxon>Gunneridae</taxon>
        <taxon>Pentapetalae</taxon>
        <taxon>rosids</taxon>
        <taxon>fabids</taxon>
        <taxon>Fabales</taxon>
        <taxon>Fabaceae</taxon>
        <taxon>Papilionoideae</taxon>
        <taxon>50 kb inversion clade</taxon>
        <taxon>NPAAA clade</taxon>
        <taxon>indigoferoid/millettioid clade</taxon>
        <taxon>Phaseoleae</taxon>
        <taxon>Phaseolus</taxon>
    </lineage>
</organism>
<dbReference type="InterPro" id="IPR011989">
    <property type="entry name" value="ARM-like"/>
</dbReference>
<dbReference type="SMART" id="SM00220">
    <property type="entry name" value="S_TKc"/>
    <property type="match status" value="1"/>
</dbReference>
<dbReference type="OMA" id="MAHKCIP"/>
<dbReference type="Gene3D" id="1.10.510.10">
    <property type="entry name" value="Transferase(Phosphotransferase) domain 1"/>
    <property type="match status" value="1"/>
</dbReference>
<dbReference type="eggNOG" id="KOG2137">
    <property type="taxonomic scope" value="Eukaryota"/>
</dbReference>
<dbReference type="CDD" id="cd14011">
    <property type="entry name" value="PK_SCY1_like"/>
    <property type="match status" value="1"/>
</dbReference>
<reference evidence="4" key="1">
    <citation type="journal article" date="2014" name="Nat. Genet.">
        <title>A reference genome for common bean and genome-wide analysis of dual domestications.</title>
        <authorList>
            <person name="Schmutz J."/>
            <person name="McClean P.E."/>
            <person name="Mamidi S."/>
            <person name="Wu G.A."/>
            <person name="Cannon S.B."/>
            <person name="Grimwood J."/>
            <person name="Jenkins J."/>
            <person name="Shu S."/>
            <person name="Song Q."/>
            <person name="Chavarro C."/>
            <person name="Torres-Torres M."/>
            <person name="Geffroy V."/>
            <person name="Moghaddam S.M."/>
            <person name="Gao D."/>
            <person name="Abernathy B."/>
            <person name="Barry K."/>
            <person name="Blair M."/>
            <person name="Brick M.A."/>
            <person name="Chovatia M."/>
            <person name="Gepts P."/>
            <person name="Goodstein D.M."/>
            <person name="Gonzales M."/>
            <person name="Hellsten U."/>
            <person name="Hyten D.L."/>
            <person name="Jia G."/>
            <person name="Kelly J.D."/>
            <person name="Kudrna D."/>
            <person name="Lee R."/>
            <person name="Richard M.M."/>
            <person name="Miklas P.N."/>
            <person name="Osorno J.M."/>
            <person name="Rodrigues J."/>
            <person name="Thareau V."/>
            <person name="Urrea C.A."/>
            <person name="Wang M."/>
            <person name="Yu Y."/>
            <person name="Zhang M."/>
            <person name="Wing R.A."/>
            <person name="Cregan P.B."/>
            <person name="Rokhsar D.S."/>
            <person name="Jackson S.A."/>
        </authorList>
    </citation>
    <scope>NUCLEOTIDE SEQUENCE [LARGE SCALE GENOMIC DNA]</scope>
    <source>
        <strain evidence="4">cv. G19833</strain>
    </source>
</reference>
<dbReference type="STRING" id="3885.V7AJU4"/>
<dbReference type="OrthoDB" id="79687at2759"/>
<dbReference type="SUPFAM" id="SSF56112">
    <property type="entry name" value="Protein kinase-like (PK-like)"/>
    <property type="match status" value="1"/>
</dbReference>
<dbReference type="PROSITE" id="PS50011">
    <property type="entry name" value="PROTEIN_KINASE_DOM"/>
    <property type="match status" value="1"/>
</dbReference>
<dbReference type="SUPFAM" id="SSF48371">
    <property type="entry name" value="ARM repeat"/>
    <property type="match status" value="1"/>
</dbReference>
<accession>V7AJU4</accession>
<feature type="compositionally biased region" description="Low complexity" evidence="1">
    <location>
        <begin position="648"/>
        <end position="663"/>
    </location>
</feature>
<proteinExistence type="predicted"/>
<feature type="region of interest" description="Disordered" evidence="1">
    <location>
        <begin position="806"/>
        <end position="837"/>
    </location>
</feature>